<organism evidence="2 3">
    <name type="scientific">Castilleja foliolosa</name>
    <dbReference type="NCBI Taxonomy" id="1961234"/>
    <lineage>
        <taxon>Eukaryota</taxon>
        <taxon>Viridiplantae</taxon>
        <taxon>Streptophyta</taxon>
        <taxon>Embryophyta</taxon>
        <taxon>Tracheophyta</taxon>
        <taxon>Spermatophyta</taxon>
        <taxon>Magnoliopsida</taxon>
        <taxon>eudicotyledons</taxon>
        <taxon>Gunneridae</taxon>
        <taxon>Pentapetalae</taxon>
        <taxon>asterids</taxon>
        <taxon>lamiids</taxon>
        <taxon>Lamiales</taxon>
        <taxon>Orobanchaceae</taxon>
        <taxon>Pedicularideae</taxon>
        <taxon>Castillejinae</taxon>
        <taxon>Castilleja</taxon>
    </lineage>
</organism>
<feature type="chain" id="PRO_5044772051" description="Transmembrane protein" evidence="1">
    <location>
        <begin position="28"/>
        <end position="76"/>
    </location>
</feature>
<name>A0ABD3D296_9LAMI</name>
<gene>
    <name evidence="2" type="ORF">CASFOL_020937</name>
</gene>
<keyword evidence="3" id="KW-1185">Reference proteome</keyword>
<protein>
    <recommendedName>
        <fullName evidence="4">Transmembrane protein</fullName>
    </recommendedName>
</protein>
<feature type="signal peptide" evidence="1">
    <location>
        <begin position="1"/>
        <end position="27"/>
    </location>
</feature>
<comment type="caution">
    <text evidence="2">The sequence shown here is derived from an EMBL/GenBank/DDBJ whole genome shotgun (WGS) entry which is preliminary data.</text>
</comment>
<evidence type="ECO:0008006" key="4">
    <source>
        <dbReference type="Google" id="ProtNLM"/>
    </source>
</evidence>
<evidence type="ECO:0000313" key="3">
    <source>
        <dbReference type="Proteomes" id="UP001632038"/>
    </source>
</evidence>
<dbReference type="EMBL" id="JAVIJP010000027">
    <property type="protein sequence ID" value="KAL3636390.1"/>
    <property type="molecule type" value="Genomic_DNA"/>
</dbReference>
<dbReference type="Proteomes" id="UP001632038">
    <property type="component" value="Unassembled WGS sequence"/>
</dbReference>
<dbReference type="AlphaFoldDB" id="A0ABD3D296"/>
<sequence>MANYMRALLLSIFIAFFILHFSPAVTSISLHPGKSLYGHKITYSSLHDVAKPIKHLSLKRVSLSPPPSPKYSQSPP</sequence>
<keyword evidence="1" id="KW-0732">Signal</keyword>
<evidence type="ECO:0000313" key="2">
    <source>
        <dbReference type="EMBL" id="KAL3636390.1"/>
    </source>
</evidence>
<evidence type="ECO:0000256" key="1">
    <source>
        <dbReference type="SAM" id="SignalP"/>
    </source>
</evidence>
<reference evidence="3" key="1">
    <citation type="journal article" date="2024" name="IScience">
        <title>Strigolactones Initiate the Formation of Haustorium-like Structures in Castilleja.</title>
        <authorList>
            <person name="Buerger M."/>
            <person name="Peterson D."/>
            <person name="Chory J."/>
        </authorList>
    </citation>
    <scope>NUCLEOTIDE SEQUENCE [LARGE SCALE GENOMIC DNA]</scope>
</reference>
<proteinExistence type="predicted"/>
<accession>A0ABD3D296</accession>